<dbReference type="Proteomes" id="UP000011668">
    <property type="component" value="Unassembled WGS sequence"/>
</dbReference>
<name>L8X5C3_THACA</name>
<evidence type="ECO:0000313" key="1">
    <source>
        <dbReference type="EMBL" id="ELU45405.1"/>
    </source>
</evidence>
<comment type="caution">
    <text evidence="1">The sequence shown here is derived from an EMBL/GenBank/DDBJ whole genome shotgun (WGS) entry which is preliminary data.</text>
</comment>
<protein>
    <submittedName>
        <fullName evidence="1">Uncharacterized protein</fullName>
    </submittedName>
</protein>
<proteinExistence type="predicted"/>
<dbReference type="AlphaFoldDB" id="L8X5C3"/>
<sequence length="267" mass="29053">MVFLATAKSHTSSLSKLHNLAAISGTLSVECKVSDMHISTAEAQPDIQILASRIYFGAAKPELIQPSHIPTVWAVCEQYSSSPQLRFTNSINLLGLYQHALFNCYHGFCTRTLGVKRSSFAYHHFEEQLRLVNTDSMIDYGPVLMQYSSGVLAYVLITTAALPIPEQHALTFQQSHQRVSLCQMAGMVVSVMLLLLDRVPTTAMGPSKSALAADRLLAHQRVALATSEPTWQAYRPGDTSGTCGGTGPVDQAVRACGSNDFTITYCP</sequence>
<accession>L8X5C3</accession>
<dbReference type="OrthoDB" id="3197284at2759"/>
<reference evidence="1 2" key="1">
    <citation type="journal article" date="2013" name="Nat. Commun.">
        <title>The evolution and pathogenic mechanisms of the rice sheath blight pathogen.</title>
        <authorList>
            <person name="Zheng A."/>
            <person name="Lin R."/>
            <person name="Xu L."/>
            <person name="Qin P."/>
            <person name="Tang C."/>
            <person name="Ai P."/>
            <person name="Zhang D."/>
            <person name="Liu Y."/>
            <person name="Sun Z."/>
            <person name="Feng H."/>
            <person name="Wang Y."/>
            <person name="Chen Y."/>
            <person name="Liang X."/>
            <person name="Fu R."/>
            <person name="Li Q."/>
            <person name="Zhang J."/>
            <person name="Yu X."/>
            <person name="Xie Z."/>
            <person name="Ding L."/>
            <person name="Guan P."/>
            <person name="Tang J."/>
            <person name="Liang Y."/>
            <person name="Wang S."/>
            <person name="Deng Q."/>
            <person name="Li S."/>
            <person name="Zhu J."/>
            <person name="Wang L."/>
            <person name="Liu H."/>
            <person name="Li P."/>
        </authorList>
    </citation>
    <scope>NUCLEOTIDE SEQUENCE [LARGE SCALE GENOMIC DNA]</scope>
    <source>
        <strain evidence="2">AG-1 IA</strain>
    </source>
</reference>
<organism evidence="1 2">
    <name type="scientific">Thanatephorus cucumeris (strain AG1-IA)</name>
    <name type="common">Rice sheath blight fungus</name>
    <name type="synonym">Rhizoctonia solani</name>
    <dbReference type="NCBI Taxonomy" id="983506"/>
    <lineage>
        <taxon>Eukaryota</taxon>
        <taxon>Fungi</taxon>
        <taxon>Dikarya</taxon>
        <taxon>Basidiomycota</taxon>
        <taxon>Agaricomycotina</taxon>
        <taxon>Agaricomycetes</taxon>
        <taxon>Cantharellales</taxon>
        <taxon>Ceratobasidiaceae</taxon>
        <taxon>Rhizoctonia</taxon>
        <taxon>Rhizoctonia solani AG-1</taxon>
    </lineage>
</organism>
<evidence type="ECO:0000313" key="2">
    <source>
        <dbReference type="Proteomes" id="UP000011668"/>
    </source>
</evidence>
<dbReference type="EMBL" id="AFRT01000084">
    <property type="protein sequence ID" value="ELU45405.1"/>
    <property type="molecule type" value="Genomic_DNA"/>
</dbReference>
<gene>
    <name evidence="1" type="ORF">AG1IA_00545</name>
</gene>
<dbReference type="HOGENOM" id="CLU_1042744_0_0_1"/>
<keyword evidence="2" id="KW-1185">Reference proteome</keyword>